<organism evidence="4 5">
    <name type="scientific">Marilutibacter aestuarii</name>
    <dbReference type="NCBI Taxonomy" id="1706195"/>
    <lineage>
        <taxon>Bacteria</taxon>
        <taxon>Pseudomonadati</taxon>
        <taxon>Pseudomonadota</taxon>
        <taxon>Gammaproteobacteria</taxon>
        <taxon>Lysobacterales</taxon>
        <taxon>Lysobacteraceae</taxon>
        <taxon>Marilutibacter</taxon>
    </lineage>
</organism>
<dbReference type="AlphaFoldDB" id="A0A508ANZ5"/>
<dbReference type="Gene3D" id="1.20.1270.180">
    <property type="match status" value="1"/>
</dbReference>
<feature type="domain" description="Lysozyme inhibitor LprI-like N-terminal" evidence="3">
    <location>
        <begin position="32"/>
        <end position="131"/>
    </location>
</feature>
<dbReference type="Pfam" id="PF07007">
    <property type="entry name" value="LprI"/>
    <property type="match status" value="1"/>
</dbReference>
<name>A0A508ANZ5_9GAMM</name>
<evidence type="ECO:0000256" key="1">
    <source>
        <dbReference type="SAM" id="Coils"/>
    </source>
</evidence>
<feature type="coiled-coil region" evidence="1">
    <location>
        <begin position="43"/>
        <end position="70"/>
    </location>
</feature>
<comment type="caution">
    <text evidence="4">The sequence shown here is derived from an EMBL/GenBank/DDBJ whole genome shotgun (WGS) entry which is preliminary data.</text>
</comment>
<dbReference type="Proteomes" id="UP000318212">
    <property type="component" value="Unassembled WGS sequence"/>
</dbReference>
<protein>
    <submittedName>
        <fullName evidence="4">DUF1311 domain-containing protein</fullName>
    </submittedName>
</protein>
<evidence type="ECO:0000313" key="5">
    <source>
        <dbReference type="Proteomes" id="UP000318212"/>
    </source>
</evidence>
<reference evidence="4 5" key="1">
    <citation type="submission" date="2019-06" db="EMBL/GenBank/DDBJ databases">
        <title>Lysobacter alkalisoli sp. nov. isolated from saline soil.</title>
        <authorList>
            <person name="Sun J.-Q."/>
            <person name="Xu L."/>
        </authorList>
    </citation>
    <scope>NUCLEOTIDE SEQUENCE [LARGE SCALE GENOMIC DNA]</scope>
    <source>
        <strain evidence="4 5">JCM 31130</strain>
    </source>
</reference>
<gene>
    <name evidence="4" type="ORF">FKV25_00010</name>
</gene>
<dbReference type="RefSeq" id="WP_141516738.1">
    <property type="nucleotide sequence ID" value="NZ_VICE01000001.1"/>
</dbReference>
<accession>A0A508ANZ5</accession>
<keyword evidence="1" id="KW-0175">Coiled coil</keyword>
<evidence type="ECO:0000313" key="4">
    <source>
        <dbReference type="EMBL" id="TQD51696.1"/>
    </source>
</evidence>
<dbReference type="EMBL" id="VICE01000001">
    <property type="protein sequence ID" value="TQD51696.1"/>
    <property type="molecule type" value="Genomic_DNA"/>
</dbReference>
<proteinExistence type="predicted"/>
<keyword evidence="5" id="KW-1185">Reference proteome</keyword>
<keyword evidence="2" id="KW-0732">Signal</keyword>
<feature type="signal peptide" evidence="2">
    <location>
        <begin position="1"/>
        <end position="24"/>
    </location>
</feature>
<feature type="chain" id="PRO_5021389359" evidence="2">
    <location>
        <begin position="25"/>
        <end position="139"/>
    </location>
</feature>
<evidence type="ECO:0000259" key="3">
    <source>
        <dbReference type="Pfam" id="PF07007"/>
    </source>
</evidence>
<dbReference type="OrthoDB" id="7340239at2"/>
<dbReference type="InterPro" id="IPR009739">
    <property type="entry name" value="LprI-like_N"/>
</dbReference>
<sequence length="139" mass="15191">MRAAAGACCAWTLALLLAAPTALAGDTDVEACQADAITTQDINACAQTQLDRAEADLNATYRRVRAHLAEPDCGTHCARTRELLTEAQRSWVAYRKSDCDAAWQYNADGTIRTVVFLTCMSERARTRTRELELLLAPDA</sequence>
<evidence type="ECO:0000256" key="2">
    <source>
        <dbReference type="SAM" id="SignalP"/>
    </source>
</evidence>